<dbReference type="InterPro" id="IPR001936">
    <property type="entry name" value="RasGAP_dom"/>
</dbReference>
<feature type="region of interest" description="Disordered" evidence="1">
    <location>
        <begin position="59"/>
        <end position="87"/>
    </location>
</feature>
<dbReference type="RefSeq" id="XP_001013781.3">
    <property type="nucleotide sequence ID" value="XM_001013781.3"/>
</dbReference>
<accession>Q23AF6</accession>
<evidence type="ECO:0000313" key="3">
    <source>
        <dbReference type="EMBL" id="EAR93536.3"/>
    </source>
</evidence>
<dbReference type="Proteomes" id="UP000009168">
    <property type="component" value="Unassembled WGS sequence"/>
</dbReference>
<keyword evidence="4" id="KW-1185">Reference proteome</keyword>
<proteinExistence type="predicted"/>
<dbReference type="Gene3D" id="1.10.506.10">
    <property type="entry name" value="GTPase Activation - p120gap, domain 1"/>
    <property type="match status" value="2"/>
</dbReference>
<dbReference type="Pfam" id="PF00616">
    <property type="entry name" value="RasGAP"/>
    <property type="match status" value="1"/>
</dbReference>
<dbReference type="InParanoid" id="Q23AF6"/>
<dbReference type="HOGENOM" id="CLU_368648_0_0_1"/>
<feature type="region of interest" description="Disordered" evidence="1">
    <location>
        <begin position="585"/>
        <end position="610"/>
    </location>
</feature>
<feature type="domain" description="Ras-GAP" evidence="2">
    <location>
        <begin position="651"/>
        <end position="768"/>
    </location>
</feature>
<organism evidence="3 4">
    <name type="scientific">Tetrahymena thermophila (strain SB210)</name>
    <dbReference type="NCBI Taxonomy" id="312017"/>
    <lineage>
        <taxon>Eukaryota</taxon>
        <taxon>Sar</taxon>
        <taxon>Alveolata</taxon>
        <taxon>Ciliophora</taxon>
        <taxon>Intramacronucleata</taxon>
        <taxon>Oligohymenophorea</taxon>
        <taxon>Hymenostomatida</taxon>
        <taxon>Tetrahymenina</taxon>
        <taxon>Tetrahymenidae</taxon>
        <taxon>Tetrahymena</taxon>
    </lineage>
</organism>
<dbReference type="GeneID" id="7827186"/>
<feature type="compositionally biased region" description="Polar residues" evidence="1">
    <location>
        <begin position="595"/>
        <end position="610"/>
    </location>
</feature>
<dbReference type="EMBL" id="GG662724">
    <property type="protein sequence ID" value="EAR93536.3"/>
    <property type="molecule type" value="Genomic_DNA"/>
</dbReference>
<evidence type="ECO:0000259" key="2">
    <source>
        <dbReference type="PROSITE" id="PS50018"/>
    </source>
</evidence>
<protein>
    <submittedName>
        <fullName evidence="3">GTPase-activator protein for Ras-like GTPase</fullName>
    </submittedName>
</protein>
<reference evidence="4" key="1">
    <citation type="journal article" date="2006" name="PLoS Biol.">
        <title>Macronuclear genome sequence of the ciliate Tetrahymena thermophila, a model eukaryote.</title>
        <authorList>
            <person name="Eisen J.A."/>
            <person name="Coyne R.S."/>
            <person name="Wu M."/>
            <person name="Wu D."/>
            <person name="Thiagarajan M."/>
            <person name="Wortman J.R."/>
            <person name="Badger J.H."/>
            <person name="Ren Q."/>
            <person name="Amedeo P."/>
            <person name="Jones K.M."/>
            <person name="Tallon L.J."/>
            <person name="Delcher A.L."/>
            <person name="Salzberg S.L."/>
            <person name="Silva J.C."/>
            <person name="Haas B.J."/>
            <person name="Majoros W.H."/>
            <person name="Farzad M."/>
            <person name="Carlton J.M."/>
            <person name="Smith R.K. Jr."/>
            <person name="Garg J."/>
            <person name="Pearlman R.E."/>
            <person name="Karrer K.M."/>
            <person name="Sun L."/>
            <person name="Manning G."/>
            <person name="Elde N.C."/>
            <person name="Turkewitz A.P."/>
            <person name="Asai D.J."/>
            <person name="Wilkes D.E."/>
            <person name="Wang Y."/>
            <person name="Cai H."/>
            <person name="Collins K."/>
            <person name="Stewart B.A."/>
            <person name="Lee S.R."/>
            <person name="Wilamowska K."/>
            <person name="Weinberg Z."/>
            <person name="Ruzzo W.L."/>
            <person name="Wloga D."/>
            <person name="Gaertig J."/>
            <person name="Frankel J."/>
            <person name="Tsao C.-C."/>
            <person name="Gorovsky M.A."/>
            <person name="Keeling P.J."/>
            <person name="Waller R.F."/>
            <person name="Patron N.J."/>
            <person name="Cherry J.M."/>
            <person name="Stover N.A."/>
            <person name="Krieger C.J."/>
            <person name="del Toro C."/>
            <person name="Ryder H.F."/>
            <person name="Williamson S.C."/>
            <person name="Barbeau R.A."/>
            <person name="Hamilton E.P."/>
            <person name="Orias E."/>
        </authorList>
    </citation>
    <scope>NUCLEOTIDE SEQUENCE [LARGE SCALE GENOMIC DNA]</scope>
    <source>
        <strain evidence="4">SB210</strain>
    </source>
</reference>
<evidence type="ECO:0000313" key="4">
    <source>
        <dbReference type="Proteomes" id="UP000009168"/>
    </source>
</evidence>
<dbReference type="PROSITE" id="PS50018">
    <property type="entry name" value="RAS_GTPASE_ACTIV_2"/>
    <property type="match status" value="1"/>
</dbReference>
<gene>
    <name evidence="3" type="ORF">TTHERM_00426030</name>
</gene>
<evidence type="ECO:0000256" key="1">
    <source>
        <dbReference type="SAM" id="MobiDB-lite"/>
    </source>
</evidence>
<sequence>MDEIASQNLQEDQNQVIEDFINEEGEEKNQQNVLNSSILLNTEKVADLKTNKSNQFQLNLDLGDQSSDSSPQRSKDKSKKKRRNTINLMSSEEDFSINFQEYSEIKQQIDTDQFVLQGLSSQEIEKSNKGSIELSKKLSGNSNRDQKGKFGGDNLVFKEDDEAFFKRKENLNISQDIDEEKLELMRKELSYQLFENKHLDLFTRSKGKLSVDIKDLEEDEEEGEDQDKNSDFLKEQKQENFFKNSKLNLGELKLYNHNYQQGNFYNWADFQVFISSTGSFLINEKKQISKLLHKLESCYNENIMSNLQFREQFQTRKDYSLESKQYVPIILDTKYQIFRVDNSLKVNLSIAKDYICENLKYIQMNPSLLAQVVSSLSSYRDFEINDFIENINNFLFDNILDYQPIQKPLYKFLSEIIKKEINNAKKIQDTFKMDSIYMKFIQGFTKRTNFQIFFSESFKIPLYSIIKYNKIIKIDPAKINSEDLNIKKPQQNNYHHHHHHYNQHHQNLNNQNSVINLHHSQPIQMNQSLNSSSIGGNTTEFRHTHDVVLKINQSQDQDNRTSIPQVQANRNTGFLNSFFSLFSSTESKKKRKDSNNTLNESTILQQGPPTLQYQNSSCSCNNIDSIEDNSVNLNSQESAMTKSIENSVIDETEEDRALIEERKKKEVENNILVLKQITTQIIDALTKHISCIPKGIKIMCKMIVILLAQKDPTLSLEERLQVLSQFIIMRWVVPSLVSLLHRNTLTELHQVRYQNISTITKVLQKIFKKEYENLNDNPGHDILRPFIMSFSERIDKFYDYLLNFDGGFIEDIINKTDKELYSLKEDTITSLSLSYSDVDLIHKIFSSVQDDKIKSQHKKLFTQVEKCIKFNEAEKFLDNTIKSQQNTLFYIWRPAEFYTQNLVDKCLKFPIQNKNDAEHVTKQKLINTLIQFFQKINPNEDFIENTNSQELQGILNFYGRKNQMSQKVMQNGLQLKIQSNFIKSLLKKFSPDYEGNSFQSLLQEIHTEVSEKRQNVVDQIKYIKYKIQQAISKLTSQTLQIKKENQEMLERTIKQNILLFIKKADIPVRIIYQDDCKIMIEKEQDEQQFKEAYSFYRESLQVGYDQVKQKMKKKSVNLNENDIICKNIKEFIESMHQKRIFDKLIDFYPQNIKQFRKQINNYNDYIVEKFFNMPKMQQSNRMAIYEQVQIQFEKYLARALAKKYLMKKEQYNVICSPKHSGNRKISIIDKMKHNSGKKTYDDIHLASLTPKLEKIQKQSNHVDILYIIDECVDQLRDLAELNGQDKNEELIIVSKMSSLIEKSQIHDCQMIIKIIDSLINLNFWNKKVKIIQSLTIFKLAVNEVASM</sequence>
<dbReference type="InterPro" id="IPR008936">
    <property type="entry name" value="Rho_GTPase_activation_prot"/>
</dbReference>
<dbReference type="KEGG" id="tet:TTHERM_00426030"/>
<dbReference type="SUPFAM" id="SSF48350">
    <property type="entry name" value="GTPase activation domain, GAP"/>
    <property type="match status" value="1"/>
</dbReference>
<name>Q23AF6_TETTS</name>